<comment type="caution">
    <text evidence="3">The sequence shown here is derived from an EMBL/GenBank/DDBJ whole genome shotgun (WGS) entry which is preliminary data.</text>
</comment>
<feature type="transmembrane region" description="Helical" evidence="2">
    <location>
        <begin position="98"/>
        <end position="124"/>
    </location>
</feature>
<name>A0A6M0RTE7_9CYAN</name>
<evidence type="ECO:0000313" key="3">
    <source>
        <dbReference type="EMBL" id="NEZ59150.1"/>
    </source>
</evidence>
<feature type="transmembrane region" description="Helical" evidence="2">
    <location>
        <begin position="136"/>
        <end position="157"/>
    </location>
</feature>
<feature type="transmembrane region" description="Helical" evidence="2">
    <location>
        <begin position="177"/>
        <end position="197"/>
    </location>
</feature>
<accession>A0A6M0RTE7</accession>
<dbReference type="EMBL" id="QXHD01000004">
    <property type="protein sequence ID" value="NEZ59150.1"/>
    <property type="molecule type" value="Genomic_DNA"/>
</dbReference>
<reference evidence="3 4" key="1">
    <citation type="journal article" date="2020" name="Microb. Ecol.">
        <title>Ecogenomics of the Marine Benthic Filamentous Cyanobacterium Adonisia.</title>
        <authorList>
            <person name="Walter J.M."/>
            <person name="Coutinho F.H."/>
            <person name="Leomil L."/>
            <person name="Hargreaves P.I."/>
            <person name="Campeao M.E."/>
            <person name="Vieira V.V."/>
            <person name="Silva B.S."/>
            <person name="Fistarol G.O."/>
            <person name="Salomon P.S."/>
            <person name="Sawabe T."/>
            <person name="Mino S."/>
            <person name="Hosokawa M."/>
            <person name="Miyashita H."/>
            <person name="Maruyama F."/>
            <person name="van Verk M.C."/>
            <person name="Dutilh B.E."/>
            <person name="Thompson C.C."/>
            <person name="Thompson F.L."/>
        </authorList>
    </citation>
    <scope>NUCLEOTIDE SEQUENCE [LARGE SCALE GENOMIC DNA]</scope>
    <source>
        <strain evidence="3 4">CCMR0081</strain>
    </source>
</reference>
<gene>
    <name evidence="3" type="ORF">DXZ20_26610</name>
</gene>
<feature type="transmembrane region" description="Helical" evidence="2">
    <location>
        <begin position="203"/>
        <end position="222"/>
    </location>
</feature>
<protein>
    <submittedName>
        <fullName evidence="3">Uncharacterized protein</fullName>
    </submittedName>
</protein>
<keyword evidence="2" id="KW-0472">Membrane</keyword>
<dbReference type="RefSeq" id="WP_163702108.1">
    <property type="nucleotide sequence ID" value="NZ_QXHD01000004.1"/>
</dbReference>
<feature type="transmembrane region" description="Helical" evidence="2">
    <location>
        <begin position="36"/>
        <end position="55"/>
    </location>
</feature>
<keyword evidence="4" id="KW-1185">Reference proteome</keyword>
<proteinExistence type="predicted"/>
<evidence type="ECO:0000256" key="1">
    <source>
        <dbReference type="SAM" id="MobiDB-lite"/>
    </source>
</evidence>
<keyword evidence="2" id="KW-1133">Transmembrane helix</keyword>
<feature type="region of interest" description="Disordered" evidence="1">
    <location>
        <begin position="1"/>
        <end position="26"/>
    </location>
</feature>
<organism evidence="3 4">
    <name type="scientific">Adonisia turfae CCMR0081</name>
    <dbReference type="NCBI Taxonomy" id="2292702"/>
    <lineage>
        <taxon>Bacteria</taxon>
        <taxon>Bacillati</taxon>
        <taxon>Cyanobacteriota</taxon>
        <taxon>Adonisia</taxon>
        <taxon>Adonisia turfae</taxon>
    </lineage>
</organism>
<dbReference type="AlphaFoldDB" id="A0A6M0RTE7"/>
<sequence>MATDNSDPSNVSGPEKINRGGRGPLRANQRANQKTVWLWLGANVLGFAIATPLSFLMNVSAQYFEALYIAGLIVGAVVGPLQALVMQRLLPRLKMWKWVTANIFGSYLGSWVGLLVFGLIVMLLQFFNNLPDPGDIVTLVLTIAIYSAVIGMCVSIAQLCSLPSQVQNVRQWWISNFLGRILGWVSASLVGWFVFAITGTENFLVVWGALLGAVGGAVYAGVTTKALLNLQPNAVKT</sequence>
<keyword evidence="2" id="KW-0812">Transmembrane</keyword>
<feature type="transmembrane region" description="Helical" evidence="2">
    <location>
        <begin position="67"/>
        <end position="86"/>
    </location>
</feature>
<evidence type="ECO:0000256" key="2">
    <source>
        <dbReference type="SAM" id="Phobius"/>
    </source>
</evidence>
<evidence type="ECO:0000313" key="4">
    <source>
        <dbReference type="Proteomes" id="UP000481033"/>
    </source>
</evidence>
<dbReference type="Proteomes" id="UP000481033">
    <property type="component" value="Unassembled WGS sequence"/>
</dbReference>
<feature type="compositionally biased region" description="Polar residues" evidence="1">
    <location>
        <begin position="1"/>
        <end position="12"/>
    </location>
</feature>